<dbReference type="Proteomes" id="UP000053477">
    <property type="component" value="Unassembled WGS sequence"/>
</dbReference>
<accession>A0A0H2RM36</accession>
<protein>
    <submittedName>
        <fullName evidence="1">Uncharacterized protein</fullName>
    </submittedName>
</protein>
<dbReference type="OrthoDB" id="3048892at2759"/>
<dbReference type="STRING" id="27342.A0A0H2RM36"/>
<evidence type="ECO:0000313" key="2">
    <source>
        <dbReference type="Proteomes" id="UP000053477"/>
    </source>
</evidence>
<proteinExistence type="predicted"/>
<reference evidence="1 2" key="1">
    <citation type="submission" date="2015-04" db="EMBL/GenBank/DDBJ databases">
        <title>Complete genome sequence of Schizopora paradoxa KUC8140, a cosmopolitan wood degrader in East Asia.</title>
        <authorList>
            <consortium name="DOE Joint Genome Institute"/>
            <person name="Min B."/>
            <person name="Park H."/>
            <person name="Jang Y."/>
            <person name="Kim J.-J."/>
            <person name="Kim K.H."/>
            <person name="Pangilinan J."/>
            <person name="Lipzen A."/>
            <person name="Riley R."/>
            <person name="Grigoriev I.V."/>
            <person name="Spatafora J.W."/>
            <person name="Choi I.-G."/>
        </authorList>
    </citation>
    <scope>NUCLEOTIDE SEQUENCE [LARGE SCALE GENOMIC DNA]</scope>
    <source>
        <strain evidence="1 2">KUC8140</strain>
    </source>
</reference>
<evidence type="ECO:0000313" key="1">
    <source>
        <dbReference type="EMBL" id="KLO13015.1"/>
    </source>
</evidence>
<name>A0A0H2RM36_9AGAM</name>
<sequence length="238" mass="26823">MSSPRKAPTESTLSFEEYASIPPQTPFSNVFLRAITFNDLRTFGMPTIAPPGTVHRWVHTEDVPTDWEFGEDDVIPYLEDLGDMLKEMEAEYAKGYRGVTMQLRVYGKEFDYTASYRMVRTCVTSTQGTPLTLHFEQLRLFRNANNYHKRIANAGRLLDTLQNMKSFPEDSLDSLGSHSISADVAGLCDSGCPLWELGYLLDKAWVCEEALNVLSEITYFHHAATSNNSPPNVLILPT</sequence>
<organism evidence="1 2">
    <name type="scientific">Schizopora paradoxa</name>
    <dbReference type="NCBI Taxonomy" id="27342"/>
    <lineage>
        <taxon>Eukaryota</taxon>
        <taxon>Fungi</taxon>
        <taxon>Dikarya</taxon>
        <taxon>Basidiomycota</taxon>
        <taxon>Agaricomycotina</taxon>
        <taxon>Agaricomycetes</taxon>
        <taxon>Hymenochaetales</taxon>
        <taxon>Schizoporaceae</taxon>
        <taxon>Schizopora</taxon>
    </lineage>
</organism>
<gene>
    <name evidence="1" type="ORF">SCHPADRAFT_828695</name>
</gene>
<dbReference type="EMBL" id="KQ085967">
    <property type="protein sequence ID" value="KLO13015.1"/>
    <property type="molecule type" value="Genomic_DNA"/>
</dbReference>
<dbReference type="AlphaFoldDB" id="A0A0H2RM36"/>
<feature type="non-terminal residue" evidence="1">
    <location>
        <position position="238"/>
    </location>
</feature>
<keyword evidence="2" id="KW-1185">Reference proteome</keyword>
<dbReference type="InParanoid" id="A0A0H2RM36"/>